<evidence type="ECO:0000313" key="2">
    <source>
        <dbReference type="Proteomes" id="UP001060215"/>
    </source>
</evidence>
<proteinExistence type="predicted"/>
<dbReference type="Proteomes" id="UP001060215">
    <property type="component" value="Chromosome 15"/>
</dbReference>
<accession>A0ACC0FDI3</accession>
<reference evidence="1 2" key="1">
    <citation type="journal article" date="2022" name="Plant J.">
        <title>Chromosome-level genome of Camellia lanceoleosa provides a valuable resource for understanding genome evolution and self-incompatibility.</title>
        <authorList>
            <person name="Gong W."/>
            <person name="Xiao S."/>
            <person name="Wang L."/>
            <person name="Liao Z."/>
            <person name="Chang Y."/>
            <person name="Mo W."/>
            <person name="Hu G."/>
            <person name="Li W."/>
            <person name="Zhao G."/>
            <person name="Zhu H."/>
            <person name="Hu X."/>
            <person name="Ji K."/>
            <person name="Xiang X."/>
            <person name="Song Q."/>
            <person name="Yuan D."/>
            <person name="Jin S."/>
            <person name="Zhang L."/>
        </authorList>
    </citation>
    <scope>NUCLEOTIDE SEQUENCE [LARGE SCALE GENOMIC DNA]</scope>
    <source>
        <strain evidence="1">SQ_2022a</strain>
    </source>
</reference>
<name>A0ACC0FDI3_9ERIC</name>
<evidence type="ECO:0000313" key="1">
    <source>
        <dbReference type="EMBL" id="KAI7986754.1"/>
    </source>
</evidence>
<comment type="caution">
    <text evidence="1">The sequence shown here is derived from an EMBL/GenBank/DDBJ whole genome shotgun (WGS) entry which is preliminary data.</text>
</comment>
<protein>
    <submittedName>
        <fullName evidence="1">Uncharacterized protein</fullName>
    </submittedName>
</protein>
<organism evidence="1 2">
    <name type="scientific">Camellia lanceoleosa</name>
    <dbReference type="NCBI Taxonomy" id="1840588"/>
    <lineage>
        <taxon>Eukaryota</taxon>
        <taxon>Viridiplantae</taxon>
        <taxon>Streptophyta</taxon>
        <taxon>Embryophyta</taxon>
        <taxon>Tracheophyta</taxon>
        <taxon>Spermatophyta</taxon>
        <taxon>Magnoliopsida</taxon>
        <taxon>eudicotyledons</taxon>
        <taxon>Gunneridae</taxon>
        <taxon>Pentapetalae</taxon>
        <taxon>asterids</taxon>
        <taxon>Ericales</taxon>
        <taxon>Theaceae</taxon>
        <taxon>Camellia</taxon>
    </lineage>
</organism>
<gene>
    <name evidence="1" type="ORF">LOK49_LG14G00575</name>
</gene>
<dbReference type="EMBL" id="CM045772">
    <property type="protein sequence ID" value="KAI7986754.1"/>
    <property type="molecule type" value="Genomic_DNA"/>
</dbReference>
<sequence>MCLSWYTKKRTDCLHPISIYVEFTSSNFESNGCDNYGSALRSFEVYHDFNSEIYRRASKSFETNDCFSSKLFTKIAEDPNVLKAVF</sequence>
<keyword evidence="2" id="KW-1185">Reference proteome</keyword>